<proteinExistence type="predicted"/>
<dbReference type="OrthoDB" id="3352011at2"/>
<dbReference type="Proteomes" id="UP000293347">
    <property type="component" value="Unassembled WGS sequence"/>
</dbReference>
<evidence type="ECO:0000313" key="1">
    <source>
        <dbReference type="EMBL" id="TCD00511.1"/>
    </source>
</evidence>
<evidence type="ECO:0000313" key="2">
    <source>
        <dbReference type="Proteomes" id="UP000293347"/>
    </source>
</evidence>
<accession>A0A4R0NIP9</accession>
<gene>
    <name evidence="1" type="ORF">EZ437_14925</name>
</gene>
<organism evidence="1 2">
    <name type="scientific">Pedobacter psychroterrae</name>
    <dbReference type="NCBI Taxonomy" id="2530453"/>
    <lineage>
        <taxon>Bacteria</taxon>
        <taxon>Pseudomonadati</taxon>
        <taxon>Bacteroidota</taxon>
        <taxon>Sphingobacteriia</taxon>
        <taxon>Sphingobacteriales</taxon>
        <taxon>Sphingobacteriaceae</taxon>
        <taxon>Pedobacter</taxon>
    </lineage>
</organism>
<sequence length="363" mass="41617">MRKIIPHSIIVGLLFTLTFALQQKSSAQDAAWIRPEKGTDPAIWGIRNGIVFGFWPNPIEPSRVGNDGGPRGLIRVGYEYMGAVYHINYIAVEPVVNGKMEFSEISPSKVDGKWGKFMWATDSEKAGAFYPSAISRGIITHPDPQHPEIEELSLYVHMEQFTNGAFPYFKVTIRSDRPEEIGFQLFNRQSSSQMERCALSATMGNYARIRELHLKNKIVDSRELYKGFDEIDFIEKFGYPADQLLKDKNGDLIALATSSESFSELSSWPQETRYYARWGWRYRPFFKVTQYWRKAGAYDPSLQVRVNGRARYWSGGTQDKNAYVPIPGGPSFENFEMREKYQSGQQFYFGISRKLPNEILKGM</sequence>
<name>A0A4R0NIP9_9SPHI</name>
<dbReference type="RefSeq" id="WP_131596860.1">
    <property type="nucleotide sequence ID" value="NZ_SJSL01000003.1"/>
</dbReference>
<keyword evidence="2" id="KW-1185">Reference proteome</keyword>
<dbReference type="AlphaFoldDB" id="A0A4R0NIP9"/>
<reference evidence="1 2" key="1">
    <citation type="submission" date="2019-02" db="EMBL/GenBank/DDBJ databases">
        <title>Pedobacter sp. RP-1-14 sp. nov., isolated from Arctic soil.</title>
        <authorList>
            <person name="Dahal R.H."/>
        </authorList>
    </citation>
    <scope>NUCLEOTIDE SEQUENCE [LARGE SCALE GENOMIC DNA]</scope>
    <source>
        <strain evidence="1 2">RP-1-14</strain>
    </source>
</reference>
<protein>
    <submittedName>
        <fullName evidence="1">Uncharacterized protein</fullName>
    </submittedName>
</protein>
<comment type="caution">
    <text evidence="1">The sequence shown here is derived from an EMBL/GenBank/DDBJ whole genome shotgun (WGS) entry which is preliminary data.</text>
</comment>
<dbReference type="EMBL" id="SJSL01000003">
    <property type="protein sequence ID" value="TCD00511.1"/>
    <property type="molecule type" value="Genomic_DNA"/>
</dbReference>